<protein>
    <submittedName>
        <fullName evidence="1">Uncharacterized protein</fullName>
    </submittedName>
</protein>
<keyword evidence="2" id="KW-1185">Reference proteome</keyword>
<name>A0AAD9GUH4_9STRA</name>
<accession>A0AAD9GUH4</accession>
<dbReference type="Proteomes" id="UP001259832">
    <property type="component" value="Unassembled WGS sequence"/>
</dbReference>
<organism evidence="1 2">
    <name type="scientific">Phytophthora citrophthora</name>
    <dbReference type="NCBI Taxonomy" id="4793"/>
    <lineage>
        <taxon>Eukaryota</taxon>
        <taxon>Sar</taxon>
        <taxon>Stramenopiles</taxon>
        <taxon>Oomycota</taxon>
        <taxon>Peronosporomycetes</taxon>
        <taxon>Peronosporales</taxon>
        <taxon>Peronosporaceae</taxon>
        <taxon>Phytophthora</taxon>
    </lineage>
</organism>
<gene>
    <name evidence="1" type="ORF">P3T76_004270</name>
</gene>
<evidence type="ECO:0000313" key="2">
    <source>
        <dbReference type="Proteomes" id="UP001259832"/>
    </source>
</evidence>
<sequence length="96" mass="10914">MELKDMKMPTPDTLVASTTMSVYITNKRLRKAFPHLIDDRSKLSSIAMRLLGEKLVMKGSVFFKWDASTDKVVKLHSQTDMLTSMLNLLHNLSCVL</sequence>
<dbReference type="AlphaFoldDB" id="A0AAD9GUH4"/>
<dbReference type="EMBL" id="JASMQC010000006">
    <property type="protein sequence ID" value="KAK1944358.1"/>
    <property type="molecule type" value="Genomic_DNA"/>
</dbReference>
<proteinExistence type="predicted"/>
<evidence type="ECO:0000313" key="1">
    <source>
        <dbReference type="EMBL" id="KAK1944358.1"/>
    </source>
</evidence>
<reference evidence="1" key="1">
    <citation type="submission" date="2023-08" db="EMBL/GenBank/DDBJ databases">
        <title>Reference Genome Resource for the Citrus Pathogen Phytophthora citrophthora.</title>
        <authorList>
            <person name="Moller H."/>
            <person name="Coetzee B."/>
            <person name="Rose L.J."/>
            <person name="Van Niekerk J.M."/>
        </authorList>
    </citation>
    <scope>NUCLEOTIDE SEQUENCE</scope>
    <source>
        <strain evidence="1">STE-U-9442</strain>
    </source>
</reference>
<comment type="caution">
    <text evidence="1">The sequence shown here is derived from an EMBL/GenBank/DDBJ whole genome shotgun (WGS) entry which is preliminary data.</text>
</comment>